<evidence type="ECO:0000256" key="4">
    <source>
        <dbReference type="SAM" id="SignalP"/>
    </source>
</evidence>
<dbReference type="AlphaFoldDB" id="A0AA38MSA4"/>
<proteinExistence type="predicted"/>
<sequence>MSHLVLVLVLAAAVRTGACPDMCTCTRHPLQPDQTSVLCEGFPENVTQLDRATYDLTLANLDEEELGAIIESLAEIKLPYLDRLTIERSVVPDLMNLTFGDFVDLRYVKLSGNKIASLAQLNGTSLRLLDLSDNEVVTVEEAFRTMRNLETLNLSANSLTVIDSDSFRGLVSLKCLDLSSNNLTTLEDEVFTPLQSLQYLNLSSNQIEVLNEKCFISLVKLQQLDVSFNRLVRVELGSLQLPSLARLLLAGNSRLGTSREPVLLVGTGQRLQTVDASNIGLEQVPAALTHSIRTLRLVGNSIKTVRCGDLDSYPLLQLLDFDSNGLELIEDDALGRLDSLSILYLTNNNMTEIPKSLSEKLKVLHLEHNRIQQVRSKDMQGLTALEVLLLNDNKIRLIEADAFNQLTSLVTLDISRNPIKVLEAGCLSGSMALQVLRLANIAVIAPPKEVSFPLSSTEHLITLDLSGSPGLARQLLVDTAALAASRQLQELDLSFTGLDYIRSDLLHFLPQLRIFHIQGNRINCTQLEWLATWMRRQDEPEYRKITCASPPELWGTLLVDLQDTPLSSITTEIPTSKRTEESVDFKLVENFFAPFDVNETWSVETTVSSVLTNANESARAEISRDLAGGSKEATFNAYNKSEELFPEVQSVTSDVDVNSNSSHERGEMSMFSAGERERVHPGMLVLAAAMLGTAVALTMLAVRFSRRRRAALRLRQEEDVVEVSSLPGVTELW</sequence>
<keyword evidence="1" id="KW-0433">Leucine-rich repeat</keyword>
<dbReference type="SMART" id="SM00365">
    <property type="entry name" value="LRR_SD22"/>
    <property type="match status" value="7"/>
</dbReference>
<keyword evidence="2" id="KW-0677">Repeat</keyword>
<evidence type="ECO:0000256" key="2">
    <source>
        <dbReference type="ARBA" id="ARBA00022737"/>
    </source>
</evidence>
<dbReference type="SMART" id="SM00369">
    <property type="entry name" value="LRR_TYP"/>
    <property type="match status" value="10"/>
</dbReference>
<feature type="chain" id="PRO_5041346931" description="Insulin-like growth factor-binding protein complex acid labile subunit" evidence="4">
    <location>
        <begin position="19"/>
        <end position="733"/>
    </location>
</feature>
<evidence type="ECO:0000256" key="1">
    <source>
        <dbReference type="ARBA" id="ARBA00022614"/>
    </source>
</evidence>
<dbReference type="PANTHER" id="PTHR24366">
    <property type="entry name" value="IG(IMMUNOGLOBULIN) AND LRR(LEUCINE RICH REPEAT) DOMAINS"/>
    <property type="match status" value="1"/>
</dbReference>
<keyword evidence="3" id="KW-0812">Transmembrane</keyword>
<keyword evidence="3" id="KW-1133">Transmembrane helix</keyword>
<gene>
    <name evidence="5" type="ORF">Zmor_001354</name>
</gene>
<accession>A0AA38MSA4</accession>
<organism evidence="5 6">
    <name type="scientific">Zophobas morio</name>
    <dbReference type="NCBI Taxonomy" id="2755281"/>
    <lineage>
        <taxon>Eukaryota</taxon>
        <taxon>Metazoa</taxon>
        <taxon>Ecdysozoa</taxon>
        <taxon>Arthropoda</taxon>
        <taxon>Hexapoda</taxon>
        <taxon>Insecta</taxon>
        <taxon>Pterygota</taxon>
        <taxon>Neoptera</taxon>
        <taxon>Endopterygota</taxon>
        <taxon>Coleoptera</taxon>
        <taxon>Polyphaga</taxon>
        <taxon>Cucujiformia</taxon>
        <taxon>Tenebrionidae</taxon>
        <taxon>Zophobas</taxon>
    </lineage>
</organism>
<dbReference type="Gene3D" id="3.80.10.10">
    <property type="entry name" value="Ribonuclease Inhibitor"/>
    <property type="match status" value="4"/>
</dbReference>
<keyword evidence="4" id="KW-0732">Signal</keyword>
<protein>
    <recommendedName>
        <fullName evidence="7">Insulin-like growth factor-binding protein complex acid labile subunit</fullName>
    </recommendedName>
</protein>
<dbReference type="PRINTS" id="PR00019">
    <property type="entry name" value="LEURICHRPT"/>
</dbReference>
<evidence type="ECO:0000256" key="3">
    <source>
        <dbReference type="SAM" id="Phobius"/>
    </source>
</evidence>
<dbReference type="Proteomes" id="UP001168821">
    <property type="component" value="Unassembled WGS sequence"/>
</dbReference>
<dbReference type="Pfam" id="PF00560">
    <property type="entry name" value="LRR_1"/>
    <property type="match status" value="1"/>
</dbReference>
<evidence type="ECO:0000313" key="5">
    <source>
        <dbReference type="EMBL" id="KAJ3665889.1"/>
    </source>
</evidence>
<keyword evidence="6" id="KW-1185">Reference proteome</keyword>
<feature type="transmembrane region" description="Helical" evidence="3">
    <location>
        <begin position="683"/>
        <end position="705"/>
    </location>
</feature>
<dbReference type="PROSITE" id="PS51450">
    <property type="entry name" value="LRR"/>
    <property type="match status" value="4"/>
</dbReference>
<evidence type="ECO:0008006" key="7">
    <source>
        <dbReference type="Google" id="ProtNLM"/>
    </source>
</evidence>
<evidence type="ECO:0000313" key="6">
    <source>
        <dbReference type="Proteomes" id="UP001168821"/>
    </source>
</evidence>
<keyword evidence="3" id="KW-0472">Membrane</keyword>
<dbReference type="EMBL" id="JALNTZ010000001">
    <property type="protein sequence ID" value="KAJ3665889.1"/>
    <property type="molecule type" value="Genomic_DNA"/>
</dbReference>
<dbReference type="InterPro" id="IPR001611">
    <property type="entry name" value="Leu-rich_rpt"/>
</dbReference>
<name>A0AA38MSA4_9CUCU</name>
<dbReference type="InterPro" id="IPR003591">
    <property type="entry name" value="Leu-rich_rpt_typical-subtyp"/>
</dbReference>
<dbReference type="FunFam" id="3.80.10.10:FF:001164">
    <property type="entry name" value="GH01279p"/>
    <property type="match status" value="1"/>
</dbReference>
<dbReference type="SUPFAM" id="SSF52058">
    <property type="entry name" value="L domain-like"/>
    <property type="match status" value="2"/>
</dbReference>
<dbReference type="Pfam" id="PF13855">
    <property type="entry name" value="LRR_8"/>
    <property type="match status" value="2"/>
</dbReference>
<feature type="signal peptide" evidence="4">
    <location>
        <begin position="1"/>
        <end position="18"/>
    </location>
</feature>
<dbReference type="InterPro" id="IPR032675">
    <property type="entry name" value="LRR_dom_sf"/>
</dbReference>
<comment type="caution">
    <text evidence="5">The sequence shown here is derived from an EMBL/GenBank/DDBJ whole genome shotgun (WGS) entry which is preliminary data.</text>
</comment>
<reference evidence="5" key="1">
    <citation type="journal article" date="2023" name="G3 (Bethesda)">
        <title>Whole genome assemblies of Zophobas morio and Tenebrio molitor.</title>
        <authorList>
            <person name="Kaur S."/>
            <person name="Stinson S.A."/>
            <person name="diCenzo G.C."/>
        </authorList>
    </citation>
    <scope>NUCLEOTIDE SEQUENCE</scope>
    <source>
        <strain evidence="5">QUZm001</strain>
    </source>
</reference>